<accession>A0A7S7LV32</accession>
<dbReference type="KEGG" id="sbal:HUE88_12790"/>
<dbReference type="RefSeq" id="WP_194369555.1">
    <property type="nucleotide sequence ID" value="NZ_CP054492.1"/>
</dbReference>
<evidence type="ECO:0000313" key="1">
    <source>
        <dbReference type="EMBL" id="QOY51953.1"/>
    </source>
</evidence>
<evidence type="ECO:0008006" key="3">
    <source>
        <dbReference type="Google" id="ProtNLM"/>
    </source>
</evidence>
<gene>
    <name evidence="1" type="ORF">HUE88_12790</name>
</gene>
<keyword evidence="2" id="KW-1185">Reference proteome</keyword>
<protein>
    <recommendedName>
        <fullName evidence="3">UspA domain-containing protein</fullName>
    </recommendedName>
</protein>
<evidence type="ECO:0000313" key="2">
    <source>
        <dbReference type="Proteomes" id="UP000593994"/>
    </source>
</evidence>
<dbReference type="Proteomes" id="UP000593994">
    <property type="component" value="Chromosome"/>
</dbReference>
<proteinExistence type="predicted"/>
<sequence length="272" mass="30776">MKVIATINGSITAESMAFYALKYAQVQNLTLVLLHVENKKDNLDDVHASMHRITTISESQNIKTERVLLKGSTQKAIKLFLSDGFTDTIFCSTRKKKNLLSNSFSLLLTKMNLNVDIAIVRITKISSIMDLDSVVLSIKEDRLSVEKFTFFSTIALAFKAEGEIYSVSSMSVRELSRVDIHKAREKLGVINHNLRHYLKLANIMKFPLNIKHDFTNSESKSIFTHVVKSDAQLVVIGAKRLSITSFLNKEMPIEKLMREASVNTIAYYPKEK</sequence>
<organism evidence="1 2">
    <name type="scientific">Candidatus Sulfurimonas baltica</name>
    <dbReference type="NCBI Taxonomy" id="2740404"/>
    <lineage>
        <taxon>Bacteria</taxon>
        <taxon>Pseudomonadati</taxon>
        <taxon>Campylobacterota</taxon>
        <taxon>Epsilonproteobacteria</taxon>
        <taxon>Campylobacterales</taxon>
        <taxon>Sulfurimonadaceae</taxon>
        <taxon>Sulfurimonas</taxon>
    </lineage>
</organism>
<name>A0A7S7LV32_9BACT</name>
<dbReference type="EMBL" id="CP054492">
    <property type="protein sequence ID" value="QOY51953.1"/>
    <property type="molecule type" value="Genomic_DNA"/>
</dbReference>
<reference evidence="1 2" key="1">
    <citation type="submission" date="2020-05" db="EMBL/GenBank/DDBJ databases">
        <title>Sulfurimonas marisnigri, sp. nov., and Sulfurimonas baltica, sp. nov., manganese oxide reducing chemolithoautotrophs of the class Epsilonproteobacteria isolated from the pelagic redoxclines of the Black and Baltic Seas and emended description of the genus Sulfurimonas.</title>
        <authorList>
            <person name="Henkel J.V."/>
            <person name="Laudan C."/>
            <person name="Werner J."/>
            <person name="Neu T."/>
            <person name="Plewe S."/>
            <person name="Sproer C."/>
            <person name="Bunk B."/>
            <person name="Schulz-Vogt H.N."/>
        </authorList>
    </citation>
    <scope>NUCLEOTIDE SEQUENCE [LARGE SCALE GENOMIC DNA]</scope>
    <source>
        <strain evidence="1 2">GD2</strain>
    </source>
</reference>
<dbReference type="Gene3D" id="3.40.50.12370">
    <property type="match status" value="1"/>
</dbReference>
<dbReference type="AlphaFoldDB" id="A0A7S7LV32"/>